<gene>
    <name evidence="2" type="ORF">L873DRAFT_77372</name>
</gene>
<evidence type="ECO:0000313" key="3">
    <source>
        <dbReference type="Proteomes" id="UP000276215"/>
    </source>
</evidence>
<keyword evidence="1" id="KW-0472">Membrane</keyword>
<name>A0A3N4J4M7_9PEZI</name>
<dbReference type="AlphaFoldDB" id="A0A3N4J4M7"/>
<sequence>MGKINVLQVRMEDNLVNVCTKGLPSILFDRFLVEICNMCTCSGNCILVMLMFSFLCISLVLAYID</sequence>
<keyword evidence="1" id="KW-0812">Transmembrane</keyword>
<dbReference type="EMBL" id="ML120456">
    <property type="protein sequence ID" value="RPA93273.1"/>
    <property type="molecule type" value="Genomic_DNA"/>
</dbReference>
<protein>
    <submittedName>
        <fullName evidence="2">Uncharacterized protein</fullName>
    </submittedName>
</protein>
<organism evidence="2 3">
    <name type="scientific">Choiromyces venosus 120613-1</name>
    <dbReference type="NCBI Taxonomy" id="1336337"/>
    <lineage>
        <taxon>Eukaryota</taxon>
        <taxon>Fungi</taxon>
        <taxon>Dikarya</taxon>
        <taxon>Ascomycota</taxon>
        <taxon>Pezizomycotina</taxon>
        <taxon>Pezizomycetes</taxon>
        <taxon>Pezizales</taxon>
        <taxon>Tuberaceae</taxon>
        <taxon>Choiromyces</taxon>
    </lineage>
</organism>
<keyword evidence="3" id="KW-1185">Reference proteome</keyword>
<reference evidence="2 3" key="1">
    <citation type="journal article" date="2018" name="Nat. Ecol. Evol.">
        <title>Pezizomycetes genomes reveal the molecular basis of ectomycorrhizal truffle lifestyle.</title>
        <authorList>
            <person name="Murat C."/>
            <person name="Payen T."/>
            <person name="Noel B."/>
            <person name="Kuo A."/>
            <person name="Morin E."/>
            <person name="Chen J."/>
            <person name="Kohler A."/>
            <person name="Krizsan K."/>
            <person name="Balestrini R."/>
            <person name="Da Silva C."/>
            <person name="Montanini B."/>
            <person name="Hainaut M."/>
            <person name="Levati E."/>
            <person name="Barry K.W."/>
            <person name="Belfiori B."/>
            <person name="Cichocki N."/>
            <person name="Clum A."/>
            <person name="Dockter R.B."/>
            <person name="Fauchery L."/>
            <person name="Guy J."/>
            <person name="Iotti M."/>
            <person name="Le Tacon F."/>
            <person name="Lindquist E.A."/>
            <person name="Lipzen A."/>
            <person name="Malagnac F."/>
            <person name="Mello A."/>
            <person name="Molinier V."/>
            <person name="Miyauchi S."/>
            <person name="Poulain J."/>
            <person name="Riccioni C."/>
            <person name="Rubini A."/>
            <person name="Sitrit Y."/>
            <person name="Splivallo R."/>
            <person name="Traeger S."/>
            <person name="Wang M."/>
            <person name="Zifcakova L."/>
            <person name="Wipf D."/>
            <person name="Zambonelli A."/>
            <person name="Paolocci F."/>
            <person name="Nowrousian M."/>
            <person name="Ottonello S."/>
            <person name="Baldrian P."/>
            <person name="Spatafora J.W."/>
            <person name="Henrissat B."/>
            <person name="Nagy L.G."/>
            <person name="Aury J.M."/>
            <person name="Wincker P."/>
            <person name="Grigoriev I.V."/>
            <person name="Bonfante P."/>
            <person name="Martin F.M."/>
        </authorList>
    </citation>
    <scope>NUCLEOTIDE SEQUENCE [LARGE SCALE GENOMIC DNA]</scope>
    <source>
        <strain evidence="2 3">120613-1</strain>
    </source>
</reference>
<accession>A0A3N4J4M7</accession>
<feature type="transmembrane region" description="Helical" evidence="1">
    <location>
        <begin position="45"/>
        <end position="64"/>
    </location>
</feature>
<evidence type="ECO:0000313" key="2">
    <source>
        <dbReference type="EMBL" id="RPA93273.1"/>
    </source>
</evidence>
<proteinExistence type="predicted"/>
<keyword evidence="1" id="KW-1133">Transmembrane helix</keyword>
<evidence type="ECO:0000256" key="1">
    <source>
        <dbReference type="SAM" id="Phobius"/>
    </source>
</evidence>
<dbReference type="Proteomes" id="UP000276215">
    <property type="component" value="Unassembled WGS sequence"/>
</dbReference>